<dbReference type="Proteomes" id="UP001501020">
    <property type="component" value="Unassembled WGS sequence"/>
</dbReference>
<gene>
    <name evidence="1" type="ORF">GCM10009727_40430</name>
</gene>
<name>A0ABP5LC76_9ACTN</name>
<comment type="caution">
    <text evidence="1">The sequence shown here is derived from an EMBL/GenBank/DDBJ whole genome shotgun (WGS) entry which is preliminary data.</text>
</comment>
<organism evidence="1 2">
    <name type="scientific">Actinomadura napierensis</name>
    <dbReference type="NCBI Taxonomy" id="267854"/>
    <lineage>
        <taxon>Bacteria</taxon>
        <taxon>Bacillati</taxon>
        <taxon>Actinomycetota</taxon>
        <taxon>Actinomycetes</taxon>
        <taxon>Streptosporangiales</taxon>
        <taxon>Thermomonosporaceae</taxon>
        <taxon>Actinomadura</taxon>
    </lineage>
</organism>
<accession>A0ABP5LC76</accession>
<evidence type="ECO:0000313" key="1">
    <source>
        <dbReference type="EMBL" id="GAA2142331.1"/>
    </source>
</evidence>
<keyword evidence="2" id="KW-1185">Reference proteome</keyword>
<protein>
    <submittedName>
        <fullName evidence="1">Uncharacterized protein</fullName>
    </submittedName>
</protein>
<evidence type="ECO:0000313" key="2">
    <source>
        <dbReference type="Proteomes" id="UP001501020"/>
    </source>
</evidence>
<sequence length="60" mass="6582">MRLRTPPTHMDRSMWTRQVTLSGGWTVADIHTSPEVVRQTDVSVSLLGIEPDTGPGSGYT</sequence>
<proteinExistence type="predicted"/>
<dbReference type="EMBL" id="BAAAMR010000034">
    <property type="protein sequence ID" value="GAA2142331.1"/>
    <property type="molecule type" value="Genomic_DNA"/>
</dbReference>
<reference evidence="2" key="1">
    <citation type="journal article" date="2019" name="Int. J. Syst. Evol. Microbiol.">
        <title>The Global Catalogue of Microorganisms (GCM) 10K type strain sequencing project: providing services to taxonomists for standard genome sequencing and annotation.</title>
        <authorList>
            <consortium name="The Broad Institute Genomics Platform"/>
            <consortium name="The Broad Institute Genome Sequencing Center for Infectious Disease"/>
            <person name="Wu L."/>
            <person name="Ma J."/>
        </authorList>
    </citation>
    <scope>NUCLEOTIDE SEQUENCE [LARGE SCALE GENOMIC DNA]</scope>
    <source>
        <strain evidence="2">JCM 13850</strain>
    </source>
</reference>